<dbReference type="EMBL" id="BFEA01000192">
    <property type="protein sequence ID" value="GBG73899.1"/>
    <property type="molecule type" value="Genomic_DNA"/>
</dbReference>
<dbReference type="AlphaFoldDB" id="A0A388KV21"/>
<feature type="compositionally biased region" description="Gly residues" evidence="1">
    <location>
        <begin position="161"/>
        <end position="188"/>
    </location>
</feature>
<dbReference type="Gramene" id="GBG73899">
    <property type="protein sequence ID" value="GBG73899"/>
    <property type="gene ID" value="CBR_g17614"/>
</dbReference>
<sequence>MPEYSGLVDGTGKVLILKDLIAAIERHEKTLSNVPKVDTFHFSGERVSDWLDLVEQALVGLSDAIKFQRILNSCGGGQAPPGQMVPYWGLPASAGPPSFPATQVQFTAQPPTSQQASQASVAGGGGQGQGGQGNGGRRQGGRGGGDRGRNGGGRGGDRGRNGGGRGGGWNGQGGQNQGGQGGQEGSQGYGRPHFDWRNAICRHCGNVGHTIRFRQERRDDELSGLISTNMDGDIYDKFGQYIDPKIQGGVRQDALRRVAAGPAPPAMFRLWQEREDPPVRVEEVIGENEEVTQRLKVVTIKEEPTIVESDDEDSREVEESGLTILEKMEDLPRKVGRY</sequence>
<feature type="compositionally biased region" description="Low complexity" evidence="1">
    <location>
        <begin position="107"/>
        <end position="120"/>
    </location>
</feature>
<dbReference type="Proteomes" id="UP000265515">
    <property type="component" value="Unassembled WGS sequence"/>
</dbReference>
<reference evidence="2 3" key="1">
    <citation type="journal article" date="2018" name="Cell">
        <title>The Chara Genome: Secondary Complexity and Implications for Plant Terrestrialization.</title>
        <authorList>
            <person name="Nishiyama T."/>
            <person name="Sakayama H."/>
            <person name="Vries J.D."/>
            <person name="Buschmann H."/>
            <person name="Saint-Marcoux D."/>
            <person name="Ullrich K.K."/>
            <person name="Haas F.B."/>
            <person name="Vanderstraeten L."/>
            <person name="Becker D."/>
            <person name="Lang D."/>
            <person name="Vosolsobe S."/>
            <person name="Rombauts S."/>
            <person name="Wilhelmsson P.K.I."/>
            <person name="Janitza P."/>
            <person name="Kern R."/>
            <person name="Heyl A."/>
            <person name="Rumpler F."/>
            <person name="Villalobos L.I.A.C."/>
            <person name="Clay J.M."/>
            <person name="Skokan R."/>
            <person name="Toyoda A."/>
            <person name="Suzuki Y."/>
            <person name="Kagoshima H."/>
            <person name="Schijlen E."/>
            <person name="Tajeshwar N."/>
            <person name="Catarino B."/>
            <person name="Hetherington A.J."/>
            <person name="Saltykova A."/>
            <person name="Bonnot C."/>
            <person name="Breuninger H."/>
            <person name="Symeonidi A."/>
            <person name="Radhakrishnan G.V."/>
            <person name="Van Nieuwerburgh F."/>
            <person name="Deforce D."/>
            <person name="Chang C."/>
            <person name="Karol K.G."/>
            <person name="Hedrich R."/>
            <person name="Ulvskov P."/>
            <person name="Glockner G."/>
            <person name="Delwiche C.F."/>
            <person name="Petrasek J."/>
            <person name="Van de Peer Y."/>
            <person name="Friml J."/>
            <person name="Beilby M."/>
            <person name="Dolan L."/>
            <person name="Kohara Y."/>
            <person name="Sugano S."/>
            <person name="Fujiyama A."/>
            <person name="Delaux P.-M."/>
            <person name="Quint M."/>
            <person name="TheiBen G."/>
            <person name="Hagemann M."/>
            <person name="Harholt J."/>
            <person name="Dunand C."/>
            <person name="Zachgo S."/>
            <person name="Langdale J."/>
            <person name="Maumus F."/>
            <person name="Straeten D.V.D."/>
            <person name="Gould S.B."/>
            <person name="Rensing S.A."/>
        </authorList>
    </citation>
    <scope>NUCLEOTIDE SEQUENCE [LARGE SCALE GENOMIC DNA]</scope>
    <source>
        <strain evidence="2 3">S276</strain>
    </source>
</reference>
<accession>A0A388KV21</accession>
<evidence type="ECO:0000256" key="1">
    <source>
        <dbReference type="SAM" id="MobiDB-lite"/>
    </source>
</evidence>
<proteinExistence type="predicted"/>
<evidence type="ECO:0000313" key="3">
    <source>
        <dbReference type="Proteomes" id="UP000265515"/>
    </source>
</evidence>
<feature type="region of interest" description="Disordered" evidence="1">
    <location>
        <begin position="96"/>
        <end position="191"/>
    </location>
</feature>
<evidence type="ECO:0000313" key="2">
    <source>
        <dbReference type="EMBL" id="GBG73899.1"/>
    </source>
</evidence>
<keyword evidence="3" id="KW-1185">Reference proteome</keyword>
<gene>
    <name evidence="2" type="ORF">CBR_g17614</name>
</gene>
<protein>
    <submittedName>
        <fullName evidence="2">Uncharacterized protein</fullName>
    </submittedName>
</protein>
<name>A0A388KV21_CHABU</name>
<feature type="compositionally biased region" description="Gly residues" evidence="1">
    <location>
        <begin position="122"/>
        <end position="143"/>
    </location>
</feature>
<feature type="compositionally biased region" description="Basic and acidic residues" evidence="1">
    <location>
        <begin position="144"/>
        <end position="160"/>
    </location>
</feature>
<comment type="caution">
    <text evidence="2">The sequence shown here is derived from an EMBL/GenBank/DDBJ whole genome shotgun (WGS) entry which is preliminary data.</text>
</comment>
<organism evidence="2 3">
    <name type="scientific">Chara braunii</name>
    <name type="common">Braun's stonewort</name>
    <dbReference type="NCBI Taxonomy" id="69332"/>
    <lineage>
        <taxon>Eukaryota</taxon>
        <taxon>Viridiplantae</taxon>
        <taxon>Streptophyta</taxon>
        <taxon>Charophyceae</taxon>
        <taxon>Charales</taxon>
        <taxon>Characeae</taxon>
        <taxon>Chara</taxon>
    </lineage>
</organism>